<dbReference type="EMBL" id="CP003190">
    <property type="protein sequence ID" value="AGL84324.1"/>
    <property type="molecule type" value="Genomic_DNA"/>
</dbReference>
<name>A0A2C9EL00_PSEPH</name>
<dbReference type="PANTHER" id="PTHR20883">
    <property type="entry name" value="PHYTANOYL-COA DIOXYGENASE DOMAIN CONTAINING 1"/>
    <property type="match status" value="1"/>
</dbReference>
<dbReference type="Gene3D" id="2.60.120.620">
    <property type="entry name" value="q2cbj1_9rhob like domain"/>
    <property type="match status" value="1"/>
</dbReference>
<evidence type="ECO:0000313" key="3">
    <source>
        <dbReference type="Proteomes" id="UP000013940"/>
    </source>
</evidence>
<dbReference type="InterPro" id="IPR008775">
    <property type="entry name" value="Phytyl_CoA_dOase-like"/>
</dbReference>
<reference evidence="3" key="1">
    <citation type="journal article" date="2014" name="Genome Announc.">
        <title>Full-genome sequence of the plant growth-promoting bacterium Pseudomonas protegens CHA0.</title>
        <authorList>
            <person name="Jousset A."/>
            <person name="Schuldes J."/>
            <person name="Keel C."/>
            <person name="Maurhofer M."/>
            <person name="Daniel R."/>
            <person name="Scheu S."/>
            <person name="Thuermer A."/>
        </authorList>
    </citation>
    <scope>NUCLEOTIDE SEQUENCE [LARGE SCALE GENOMIC DNA]</scope>
    <source>
        <strain evidence="3">DSM 19095 / LMG 27888 / CFBP 6595 / CHA0</strain>
    </source>
</reference>
<proteinExistence type="predicted"/>
<dbReference type="GO" id="GO:0005506">
    <property type="term" value="F:iron ion binding"/>
    <property type="evidence" value="ECO:0007669"/>
    <property type="project" value="UniProtKB-ARBA"/>
</dbReference>
<dbReference type="Pfam" id="PF05721">
    <property type="entry name" value="PhyH"/>
    <property type="match status" value="1"/>
</dbReference>
<dbReference type="KEGG" id="pprc:PFLCHA0_c25530"/>
<dbReference type="SUPFAM" id="SSF51197">
    <property type="entry name" value="Clavaminate synthase-like"/>
    <property type="match status" value="1"/>
</dbReference>
<evidence type="ECO:0008006" key="4">
    <source>
        <dbReference type="Google" id="ProtNLM"/>
    </source>
</evidence>
<gene>
    <name evidence="2" type="ORF">PFLCHA0_c25530</name>
</gene>
<dbReference type="PANTHER" id="PTHR20883:SF48">
    <property type="entry name" value="ECTOINE DIOXYGENASE"/>
    <property type="match status" value="1"/>
</dbReference>
<dbReference type="AlphaFoldDB" id="A0A2C9EL00"/>
<dbReference type="Proteomes" id="UP000013940">
    <property type="component" value="Chromosome"/>
</dbReference>
<dbReference type="GeneID" id="57475545"/>
<organism evidence="2 3">
    <name type="scientific">Pseudomonas protegens (strain DSM 19095 / LMG 27888 / CFBP 6595 / CHA0)</name>
    <dbReference type="NCBI Taxonomy" id="1124983"/>
    <lineage>
        <taxon>Bacteria</taxon>
        <taxon>Pseudomonadati</taxon>
        <taxon>Pseudomonadota</taxon>
        <taxon>Gammaproteobacteria</taxon>
        <taxon>Pseudomonadales</taxon>
        <taxon>Pseudomonadaceae</taxon>
        <taxon>Pseudomonas</taxon>
    </lineage>
</organism>
<evidence type="ECO:0000256" key="1">
    <source>
        <dbReference type="ARBA" id="ARBA00001954"/>
    </source>
</evidence>
<dbReference type="RefSeq" id="WP_015635230.1">
    <property type="nucleotide sequence ID" value="NC_021237.1"/>
</dbReference>
<dbReference type="GO" id="GO:0016706">
    <property type="term" value="F:2-oxoglutarate-dependent dioxygenase activity"/>
    <property type="evidence" value="ECO:0007669"/>
    <property type="project" value="UniProtKB-ARBA"/>
</dbReference>
<protein>
    <recommendedName>
        <fullName evidence="4">Phytanoyl-CoA dioxygenase family protein</fullName>
    </recommendedName>
</protein>
<dbReference type="HOGENOM" id="CLU_077672_0_0_6"/>
<accession>A0A2C9EL00</accession>
<comment type="cofactor">
    <cofactor evidence="1">
        <name>Fe(2+)</name>
        <dbReference type="ChEBI" id="CHEBI:29033"/>
    </cofactor>
</comment>
<sequence>MNLPPVLPDTAPALVNPLRLGQDDLRHFKERGFIKLRGLLTPAAILQLRELANSQLRPAPSGTSAHGDGFSRLTHRVTQVGILERLYRQPAFAQVLTRLSGCRLIMSEAQSFELGVGRSGFAWHYDSLNFRYIRPQDPAFSLWMPLQPIRPEVQGGGMAWVPLSQFSAQENFQFSRLLAGKLARGESVAEFSAHLHQTYCTPGMLTDSFEAQRIEDSFEPGDALLFSKYLWHRSSPLLAGDLERRQAVTLRLLDWRACLDPLMQEGETRSAGGLGMGLDGGPLNPVSYGSRFVDITPGAPIRSSVHCGPIL</sequence>
<dbReference type="eggNOG" id="ENOG50333KY">
    <property type="taxonomic scope" value="Bacteria"/>
</dbReference>
<evidence type="ECO:0000313" key="2">
    <source>
        <dbReference type="EMBL" id="AGL84324.1"/>
    </source>
</evidence>